<dbReference type="Pfam" id="PF11927">
    <property type="entry name" value="HODM_asu-like"/>
    <property type="match status" value="1"/>
</dbReference>
<dbReference type="OrthoDB" id="5242510at2"/>
<dbReference type="InterPro" id="IPR021848">
    <property type="entry name" value="HODM_asu-like"/>
</dbReference>
<dbReference type="eggNOG" id="ENOG502Z7ZS">
    <property type="taxonomic scope" value="Bacteria"/>
</dbReference>
<dbReference type="AlphaFoldDB" id="E3JB10"/>
<name>E3JB10_PSEI1</name>
<evidence type="ECO:0008006" key="3">
    <source>
        <dbReference type="Google" id="ProtNLM"/>
    </source>
</evidence>
<dbReference type="RefSeq" id="WP_013427742.1">
    <property type="nucleotide sequence ID" value="NC_014666.1"/>
</dbReference>
<evidence type="ECO:0000313" key="1">
    <source>
        <dbReference type="EMBL" id="ADP84631.1"/>
    </source>
</evidence>
<sequence length="342" mass="38538">MSATETARLRGFPFPFAADQFRYATNVEPARVPVRTAAGSWGAAIVDIDGDYHRDLAEREDILAADPSRYAVPGHMRPAAWDAALTLMRELSASYPENLRLTRTGPETWHWENRLRDITADFGYGDDACLDGEPLRWMAQQVQEDLVLLDERAGQLWIEAGVVTFAAAWSFGFDLGMSFHEIHGPVPRVHDEGVVTRAQEFIRRLQPHQAYRRTNWSTSFGRRLDLSLERYPEWAPDRNAAAQADDDTFGRLLHLRVEVQHLLRLPDSGAVLFLIRTYQLPFDQLVSIEDWRRRTASVLAELPTDIADYKGILPLRDRAVRWLRSRPITAGPGPGAGSAGPG</sequence>
<dbReference type="Proteomes" id="UP000002484">
    <property type="component" value="Chromosome"/>
</dbReference>
<proteinExistence type="predicted"/>
<dbReference type="InParanoid" id="E3JB10"/>
<dbReference type="EMBL" id="CP002299">
    <property type="protein sequence ID" value="ADP84631.1"/>
    <property type="molecule type" value="Genomic_DNA"/>
</dbReference>
<dbReference type="HOGENOM" id="CLU_025462_1_0_11"/>
<reference evidence="1 2" key="1">
    <citation type="submission" date="2010-10" db="EMBL/GenBank/DDBJ databases">
        <title>Complete sequence of Frankia sp. EuI1c.</title>
        <authorList>
            <consortium name="US DOE Joint Genome Institute"/>
            <person name="Lucas S."/>
            <person name="Copeland A."/>
            <person name="Lapidus A."/>
            <person name="Cheng J.-F."/>
            <person name="Bruce D."/>
            <person name="Goodwin L."/>
            <person name="Pitluck S."/>
            <person name="Chertkov O."/>
            <person name="Detter J.C."/>
            <person name="Han C."/>
            <person name="Tapia R."/>
            <person name="Land M."/>
            <person name="Hauser L."/>
            <person name="Jeffries C."/>
            <person name="Kyrpides N."/>
            <person name="Ivanova N."/>
            <person name="Mikhailova N."/>
            <person name="Beauchemin N."/>
            <person name="Sen A."/>
            <person name="Sur S.A."/>
            <person name="Gtari M."/>
            <person name="Wall L."/>
            <person name="Tisa L."/>
            <person name="Woyke T."/>
        </authorList>
    </citation>
    <scope>NUCLEOTIDE SEQUENCE [LARGE SCALE GENOMIC DNA]</scope>
    <source>
        <strain evidence="2">DSM 45817 / CECT 9037 / EuI1c</strain>
    </source>
</reference>
<keyword evidence="2" id="KW-1185">Reference proteome</keyword>
<dbReference type="STRING" id="298654.FraEuI1c_6661"/>
<evidence type="ECO:0000313" key="2">
    <source>
        <dbReference type="Proteomes" id="UP000002484"/>
    </source>
</evidence>
<organism evidence="1 2">
    <name type="scientific">Pseudofrankia inefficax (strain DSM 45817 / CECT 9037 / DDB 130130 / EuI1c)</name>
    <name type="common">Frankia inefficax</name>
    <dbReference type="NCBI Taxonomy" id="298654"/>
    <lineage>
        <taxon>Bacteria</taxon>
        <taxon>Bacillati</taxon>
        <taxon>Actinomycetota</taxon>
        <taxon>Actinomycetes</taxon>
        <taxon>Frankiales</taxon>
        <taxon>Frankiaceae</taxon>
        <taxon>Pseudofrankia</taxon>
    </lineage>
</organism>
<protein>
    <recommendedName>
        <fullName evidence="3">DUF3445 domain-containing protein</fullName>
    </recommendedName>
</protein>
<dbReference type="KEGG" id="fri:FraEuI1c_6661"/>
<accession>E3JB10</accession>
<gene>
    <name evidence="1" type="ordered locus">FraEuI1c_6661</name>
</gene>